<dbReference type="OrthoDB" id="9930022at2759"/>
<dbReference type="InterPro" id="IPR036188">
    <property type="entry name" value="FAD/NAD-bd_sf"/>
</dbReference>
<dbReference type="SUPFAM" id="SSF160996">
    <property type="entry name" value="HI0933 insert domain-like"/>
    <property type="match status" value="1"/>
</dbReference>
<dbReference type="KEGG" id="fcy:FRACYDRAFT_187061"/>
<name>A0A1E7FAZ7_9STRA</name>
<feature type="domain" description="RsdA/BaiN/AoA(So)-like insert" evidence="5">
    <location>
        <begin position="300"/>
        <end position="439"/>
    </location>
</feature>
<evidence type="ECO:0000313" key="6">
    <source>
        <dbReference type="EMBL" id="OEU15314.1"/>
    </source>
</evidence>
<evidence type="ECO:0000256" key="2">
    <source>
        <dbReference type="ARBA" id="ARBA00022630"/>
    </source>
</evidence>
<dbReference type="Gene3D" id="3.50.50.60">
    <property type="entry name" value="FAD/NAD(P)-binding domain"/>
    <property type="match status" value="1"/>
</dbReference>
<protein>
    <submittedName>
        <fullName evidence="6">HI0933-like protein</fullName>
    </submittedName>
</protein>
<dbReference type="InterPro" id="IPR023166">
    <property type="entry name" value="BaiN-like_dom_sf"/>
</dbReference>
<gene>
    <name evidence="6" type="ORF">FRACYDRAFT_187061</name>
</gene>
<comment type="cofactor">
    <cofactor evidence="1">
        <name>FAD</name>
        <dbReference type="ChEBI" id="CHEBI:57692"/>
    </cofactor>
</comment>
<dbReference type="Pfam" id="PF22780">
    <property type="entry name" value="HI0933_like_1st"/>
    <property type="match status" value="1"/>
</dbReference>
<evidence type="ECO:0000256" key="1">
    <source>
        <dbReference type="ARBA" id="ARBA00001974"/>
    </source>
</evidence>
<dbReference type="NCBIfam" id="TIGR00275">
    <property type="entry name" value="aminoacetone oxidase family FAD-binding enzyme"/>
    <property type="match status" value="1"/>
</dbReference>
<dbReference type="SUPFAM" id="SSF51905">
    <property type="entry name" value="FAD/NAD(P)-binding domain"/>
    <property type="match status" value="1"/>
</dbReference>
<accession>A0A1E7FAZ7</accession>
<dbReference type="InterPro" id="IPR055178">
    <property type="entry name" value="RsdA/BaiN/AoA(So)-like_dom"/>
</dbReference>
<dbReference type="Gene3D" id="2.40.30.10">
    <property type="entry name" value="Translation factors"/>
    <property type="match status" value="1"/>
</dbReference>
<dbReference type="Gene3D" id="1.10.8.260">
    <property type="entry name" value="HI0933 insert domain-like"/>
    <property type="match status" value="1"/>
</dbReference>
<proteinExistence type="predicted"/>
<dbReference type="InterPro" id="IPR057661">
    <property type="entry name" value="RsdA/BaiN/AoA(So)_Rossmann"/>
</dbReference>
<evidence type="ECO:0000313" key="7">
    <source>
        <dbReference type="Proteomes" id="UP000095751"/>
    </source>
</evidence>
<feature type="domain" description="RsdA/BaiN/AoA(So)-like Rossmann fold-like" evidence="4">
    <location>
        <begin position="68"/>
        <end position="492"/>
    </location>
</feature>
<dbReference type="InterPro" id="IPR004792">
    <property type="entry name" value="BaiN-like"/>
</dbReference>
<dbReference type="AlphaFoldDB" id="A0A1E7FAZ7"/>
<keyword evidence="3" id="KW-0274">FAD</keyword>
<dbReference type="PANTHER" id="PTHR42887:SF2">
    <property type="entry name" value="OS12G0638800 PROTEIN"/>
    <property type="match status" value="1"/>
</dbReference>
<evidence type="ECO:0000256" key="3">
    <source>
        <dbReference type="ARBA" id="ARBA00022827"/>
    </source>
</evidence>
<dbReference type="InParanoid" id="A0A1E7FAZ7"/>
<sequence length="512" mass="55540">MISRTVIRRERQVQRRRPWRLAGIFAVTAVSFTTKRNFLATITTGLSSSSSSPSSRHDAQFAPNNSNKIAVVGGGASGIFAAIAAAENNAGVATEVVVIEATSSTLSKVKISGGGRCNVLHDTSKSVPTILAGYPRGQRELNGLYHKRFTPTMARDWFEQRGVILKVEEDGRMFPVTDSSQTIIDTLMKAAENVGVEIRYRNKVVSIDKKNNDDSDDEPVADGSNNLFTVNYKDGTQEDFCSIILATGSAPAGHLLAKSLGHDPLVQPVPSLFTLNCKHAVSSSDDENENGLLHGLSGVSKQQLVQEGPLLITHHGISGPATLRLSAFAAREFRDINYRGHVTINWDAGSLPNSNPDQVLEELWKVTQTNPKRGVASVCPLPNNSIPRRLWQALVFSSGFTSDSKWGSVSKKSVRLLAQNIVECRLEITSKGTFKEEFVTAGGVDLKEINMKTMESKICPGLFLCGEVINVDGVTGGYNFMNCWSTGFVAGESSSSYQTSLLVKENEVQQQS</sequence>
<keyword evidence="7" id="KW-1185">Reference proteome</keyword>
<dbReference type="Proteomes" id="UP000095751">
    <property type="component" value="Unassembled WGS sequence"/>
</dbReference>
<dbReference type="PANTHER" id="PTHR42887">
    <property type="entry name" value="OS12G0638800 PROTEIN"/>
    <property type="match status" value="1"/>
</dbReference>
<dbReference type="Pfam" id="PF03486">
    <property type="entry name" value="HI0933_like"/>
    <property type="match status" value="1"/>
</dbReference>
<reference evidence="6 7" key="1">
    <citation type="submission" date="2016-09" db="EMBL/GenBank/DDBJ databases">
        <title>Extensive genetic diversity and differential bi-allelic expression allows diatom success in the polar Southern Ocean.</title>
        <authorList>
            <consortium name="DOE Joint Genome Institute"/>
            <person name="Mock T."/>
            <person name="Otillar R.P."/>
            <person name="Strauss J."/>
            <person name="Dupont C."/>
            <person name="Frickenhaus S."/>
            <person name="Maumus F."/>
            <person name="Mcmullan M."/>
            <person name="Sanges R."/>
            <person name="Schmutz J."/>
            <person name="Toseland A."/>
            <person name="Valas R."/>
            <person name="Veluchamy A."/>
            <person name="Ward B.J."/>
            <person name="Allen A."/>
            <person name="Barry K."/>
            <person name="Falciatore A."/>
            <person name="Ferrante M."/>
            <person name="Fortunato A.E."/>
            <person name="Gloeckner G."/>
            <person name="Gruber A."/>
            <person name="Hipkin R."/>
            <person name="Janech M."/>
            <person name="Kroth P."/>
            <person name="Leese F."/>
            <person name="Lindquist E."/>
            <person name="Lyon B.R."/>
            <person name="Martin J."/>
            <person name="Mayer C."/>
            <person name="Parker M."/>
            <person name="Quesneville H."/>
            <person name="Raymond J."/>
            <person name="Uhlig C."/>
            <person name="Valentin K.U."/>
            <person name="Worden A.Z."/>
            <person name="Armbrust E.V."/>
            <person name="Bowler C."/>
            <person name="Green B."/>
            <person name="Moulton V."/>
            <person name="Van Oosterhout C."/>
            <person name="Grigoriev I."/>
        </authorList>
    </citation>
    <scope>NUCLEOTIDE SEQUENCE [LARGE SCALE GENOMIC DNA]</scope>
    <source>
        <strain evidence="6 7">CCMP1102</strain>
    </source>
</reference>
<organism evidence="6 7">
    <name type="scientific">Fragilariopsis cylindrus CCMP1102</name>
    <dbReference type="NCBI Taxonomy" id="635003"/>
    <lineage>
        <taxon>Eukaryota</taxon>
        <taxon>Sar</taxon>
        <taxon>Stramenopiles</taxon>
        <taxon>Ochrophyta</taxon>
        <taxon>Bacillariophyta</taxon>
        <taxon>Bacillariophyceae</taxon>
        <taxon>Bacillariophycidae</taxon>
        <taxon>Bacillariales</taxon>
        <taxon>Bacillariaceae</taxon>
        <taxon>Fragilariopsis</taxon>
    </lineage>
</organism>
<keyword evidence="2" id="KW-0285">Flavoprotein</keyword>
<evidence type="ECO:0000259" key="4">
    <source>
        <dbReference type="Pfam" id="PF03486"/>
    </source>
</evidence>
<dbReference type="EMBL" id="KV784359">
    <property type="protein sequence ID" value="OEU15314.1"/>
    <property type="molecule type" value="Genomic_DNA"/>
</dbReference>
<evidence type="ECO:0000259" key="5">
    <source>
        <dbReference type="Pfam" id="PF22780"/>
    </source>
</evidence>